<comment type="caution">
    <text evidence="3">The sequence shown here is derived from an EMBL/GenBank/DDBJ whole genome shotgun (WGS) entry which is preliminary data.</text>
</comment>
<keyword evidence="2" id="KW-0812">Transmembrane</keyword>
<evidence type="ECO:0000256" key="1">
    <source>
        <dbReference type="SAM" id="MobiDB-lite"/>
    </source>
</evidence>
<gene>
    <name evidence="3" type="ORF">E4U42_002675</name>
</gene>
<keyword evidence="2" id="KW-1133">Transmembrane helix</keyword>
<keyword evidence="2" id="KW-0472">Membrane</keyword>
<sequence>MTSEFQMSLPYPNHSLSQMASPQGPNTHQAHPTASSGMAIRHRVSGARQNVLIVSLLVGLLFSSLDTSIVATSLVTISREMDDFVNAPWIVLAYLLTYMGIYDFLFRCARPPQNSMPLTCQRLRCLHLEAQ</sequence>
<dbReference type="Proteomes" id="UP000811619">
    <property type="component" value="Unassembled WGS sequence"/>
</dbReference>
<feature type="transmembrane region" description="Helical" evidence="2">
    <location>
        <begin position="87"/>
        <end position="106"/>
    </location>
</feature>
<dbReference type="EMBL" id="SRPY01000215">
    <property type="protein sequence ID" value="KAG5927026.1"/>
    <property type="molecule type" value="Genomic_DNA"/>
</dbReference>
<evidence type="ECO:0000313" key="4">
    <source>
        <dbReference type="Proteomes" id="UP000811619"/>
    </source>
</evidence>
<evidence type="ECO:0008006" key="5">
    <source>
        <dbReference type="Google" id="ProtNLM"/>
    </source>
</evidence>
<evidence type="ECO:0000256" key="2">
    <source>
        <dbReference type="SAM" id="Phobius"/>
    </source>
</evidence>
<evidence type="ECO:0000313" key="3">
    <source>
        <dbReference type="EMBL" id="KAG5927026.1"/>
    </source>
</evidence>
<keyword evidence="4" id="KW-1185">Reference proteome</keyword>
<feature type="region of interest" description="Disordered" evidence="1">
    <location>
        <begin position="16"/>
        <end position="35"/>
    </location>
</feature>
<dbReference type="OrthoDB" id="4951331at2759"/>
<proteinExistence type="predicted"/>
<reference evidence="3" key="1">
    <citation type="journal article" date="2020" name="bioRxiv">
        <title>Whole genome comparisons of ergot fungi reveals the divergence and evolution of species within the genus Claviceps are the result of varying mechanisms driving genome evolution and host range expansion.</title>
        <authorList>
            <person name="Wyka S.A."/>
            <person name="Mondo S.J."/>
            <person name="Liu M."/>
            <person name="Dettman J."/>
            <person name="Nalam V."/>
            <person name="Broders K.D."/>
        </authorList>
    </citation>
    <scope>NUCLEOTIDE SEQUENCE</scope>
    <source>
        <strain evidence="3">CCC 489</strain>
    </source>
</reference>
<accession>A0A8K0JAL8</accession>
<name>A0A8K0JAL8_9HYPO</name>
<organism evidence="3 4">
    <name type="scientific">Claviceps africana</name>
    <dbReference type="NCBI Taxonomy" id="83212"/>
    <lineage>
        <taxon>Eukaryota</taxon>
        <taxon>Fungi</taxon>
        <taxon>Dikarya</taxon>
        <taxon>Ascomycota</taxon>
        <taxon>Pezizomycotina</taxon>
        <taxon>Sordariomycetes</taxon>
        <taxon>Hypocreomycetidae</taxon>
        <taxon>Hypocreales</taxon>
        <taxon>Clavicipitaceae</taxon>
        <taxon>Claviceps</taxon>
    </lineage>
</organism>
<feature type="transmembrane region" description="Helical" evidence="2">
    <location>
        <begin position="51"/>
        <end position="75"/>
    </location>
</feature>
<protein>
    <recommendedName>
        <fullName evidence="5">Major facilitator superfamily (MFS) profile domain-containing protein</fullName>
    </recommendedName>
</protein>
<dbReference type="AlphaFoldDB" id="A0A8K0JAL8"/>